<gene>
    <name evidence="1" type="ORF">MHBO_003858</name>
</gene>
<accession>A0ABV2ARR1</accession>
<reference evidence="1 2" key="1">
    <citation type="journal article" date="2024" name="BMC Biol.">
        <title>Comparative genomics of Ascetosporea gives new insight into the evolutionary basis for animal parasitism in Rhizaria.</title>
        <authorList>
            <person name="Hiltunen Thoren M."/>
            <person name="Onut-Brannstrom I."/>
            <person name="Alfjorden A."/>
            <person name="Peckova H."/>
            <person name="Swords F."/>
            <person name="Hooper C."/>
            <person name="Holzer A.S."/>
            <person name="Bass D."/>
            <person name="Burki F."/>
        </authorList>
    </citation>
    <scope>NUCLEOTIDE SEQUENCE [LARGE SCALE GENOMIC DNA]</scope>
    <source>
        <strain evidence="1">20-A016</strain>
    </source>
</reference>
<evidence type="ECO:0000313" key="1">
    <source>
        <dbReference type="EMBL" id="MES1922350.1"/>
    </source>
</evidence>
<keyword evidence="2" id="KW-1185">Reference proteome</keyword>
<protein>
    <submittedName>
        <fullName evidence="1">Uncharacterized protein</fullName>
    </submittedName>
</protein>
<comment type="caution">
    <text evidence="1">The sequence shown here is derived from an EMBL/GenBank/DDBJ whole genome shotgun (WGS) entry which is preliminary data.</text>
</comment>
<sequence length="133" mass="15431">VFKFILDFETIVSLYTKTLFPESTNFQNDLIDNLFSMRSHITEKIILSIISKFIPNDEENNLFKKELLAILEIEEQILDKIVNSPDLFVMDAKRNPSTKQEKEQILKNGSTELKAFIALICFVHLALDGFYKI</sequence>
<proteinExistence type="predicted"/>
<dbReference type="EMBL" id="JBDODL010002641">
    <property type="protein sequence ID" value="MES1922350.1"/>
    <property type="molecule type" value="Genomic_DNA"/>
</dbReference>
<evidence type="ECO:0000313" key="2">
    <source>
        <dbReference type="Proteomes" id="UP001439008"/>
    </source>
</evidence>
<feature type="non-terminal residue" evidence="1">
    <location>
        <position position="1"/>
    </location>
</feature>
<name>A0ABV2ARR1_9EUKA</name>
<dbReference type="Proteomes" id="UP001439008">
    <property type="component" value="Unassembled WGS sequence"/>
</dbReference>
<organism evidence="1 2">
    <name type="scientific">Bonamia ostreae</name>
    <dbReference type="NCBI Taxonomy" id="126728"/>
    <lineage>
        <taxon>Eukaryota</taxon>
        <taxon>Sar</taxon>
        <taxon>Rhizaria</taxon>
        <taxon>Endomyxa</taxon>
        <taxon>Ascetosporea</taxon>
        <taxon>Haplosporida</taxon>
        <taxon>Bonamia</taxon>
    </lineage>
</organism>